<name>A0A265N5E5_9BACI</name>
<sequence length="180" mass="20313">MEKSIFPVLKDMRHFEKILKSQHEIVVFLETRVSQLKDLVKYAHQHSKKVFIHADLVKGLKADEYGIEFLIHNVKADGIISTRGKAISFVKKYQVIGILRLFALDSHALDHNLKICNRVQPDYIEVLPGVVPKIITEVHEKTGIPVIAGGLIRSEQDVINALEDGAKAVSTSNPELWKLM</sequence>
<keyword evidence="1" id="KW-0804">Transcription</keyword>
<keyword evidence="1" id="KW-0319">Glycerol metabolism</keyword>
<dbReference type="GO" id="GO:0001072">
    <property type="term" value="F:transcription antitermination factor activity, RNA binding"/>
    <property type="evidence" value="ECO:0007669"/>
    <property type="project" value="TreeGrafter"/>
</dbReference>
<dbReference type="EMBL" id="NPMS01000016">
    <property type="protein sequence ID" value="OZU87077.1"/>
    <property type="molecule type" value="Genomic_DNA"/>
</dbReference>
<accession>A0A265N5E5</accession>
<dbReference type="PIRSF" id="PIRSF016897">
    <property type="entry name" value="GlpP"/>
    <property type="match status" value="1"/>
</dbReference>
<dbReference type="Pfam" id="PF04309">
    <property type="entry name" value="G3P_antiterm"/>
    <property type="match status" value="1"/>
</dbReference>
<evidence type="ECO:0000256" key="1">
    <source>
        <dbReference type="PIRNR" id="PIRNR016897"/>
    </source>
</evidence>
<dbReference type="GO" id="GO:0045893">
    <property type="term" value="P:positive regulation of DNA-templated transcription"/>
    <property type="evidence" value="ECO:0007669"/>
    <property type="project" value="TreeGrafter"/>
</dbReference>
<dbReference type="GO" id="GO:0006071">
    <property type="term" value="P:glycerol metabolic process"/>
    <property type="evidence" value="ECO:0007669"/>
    <property type="project" value="UniProtKB-UniRule"/>
</dbReference>
<dbReference type="OrthoDB" id="9799580at2"/>
<gene>
    <name evidence="2" type="ORF">CIL03_18695</name>
</gene>
<comment type="function">
    <text evidence="1">Regulates expression of the glpD operon. In the presence of glycerol 3-phosphate (G3P) causes antitermination of transcription of glpD at the inverted repeat of the leader region to enhance its transcription. Binds and stabilizes glpD leader mRNA.</text>
</comment>
<dbReference type="PANTHER" id="PTHR35787">
    <property type="entry name" value="GLYCEROL UPTAKE OPERON ANTITERMINATOR REGULATORY PROTEIN"/>
    <property type="match status" value="1"/>
</dbReference>
<dbReference type="Proteomes" id="UP000216498">
    <property type="component" value="Unassembled WGS sequence"/>
</dbReference>
<dbReference type="SUPFAM" id="SSF110391">
    <property type="entry name" value="GlpP-like"/>
    <property type="match status" value="1"/>
</dbReference>
<dbReference type="AlphaFoldDB" id="A0A265N5E5"/>
<evidence type="ECO:0000313" key="3">
    <source>
        <dbReference type="Proteomes" id="UP000216498"/>
    </source>
</evidence>
<dbReference type="GO" id="GO:0003723">
    <property type="term" value="F:RNA binding"/>
    <property type="evidence" value="ECO:0007669"/>
    <property type="project" value="UniProtKB-KW"/>
</dbReference>
<reference evidence="2 3" key="1">
    <citation type="submission" date="2017-08" db="EMBL/GenBank/DDBJ databases">
        <title>Virgibacillus indicus sp. nov. and Virgibacillus profoundi sp. nov, two moderately halophilic bacteria isolated from marine sediment by using the Microfluidic Streak Plate.</title>
        <authorList>
            <person name="Xu B."/>
            <person name="Hu B."/>
            <person name="Wang J."/>
            <person name="Zhu Y."/>
            <person name="Huang L."/>
            <person name="Du W."/>
            <person name="Huang Y."/>
        </authorList>
    </citation>
    <scope>NUCLEOTIDE SEQUENCE [LARGE SCALE GENOMIC DNA]</scope>
    <source>
        <strain evidence="2 3">IO3-P2-C2</strain>
    </source>
</reference>
<keyword evidence="3" id="KW-1185">Reference proteome</keyword>
<dbReference type="InterPro" id="IPR013785">
    <property type="entry name" value="Aldolase_TIM"/>
</dbReference>
<dbReference type="PANTHER" id="PTHR35787:SF1">
    <property type="entry name" value="GLYCEROL UPTAKE OPERON ANTITERMINATOR REGULATORY PROTEIN"/>
    <property type="match status" value="1"/>
</dbReference>
<organism evidence="2 3">
    <name type="scientific">Virgibacillus indicus</name>
    <dbReference type="NCBI Taxonomy" id="2024554"/>
    <lineage>
        <taxon>Bacteria</taxon>
        <taxon>Bacillati</taxon>
        <taxon>Bacillota</taxon>
        <taxon>Bacilli</taxon>
        <taxon>Bacillales</taxon>
        <taxon>Bacillaceae</taxon>
        <taxon>Virgibacillus</taxon>
    </lineage>
</organism>
<dbReference type="InterPro" id="IPR006699">
    <property type="entry name" value="GlpP"/>
</dbReference>
<dbReference type="Gene3D" id="3.20.20.70">
    <property type="entry name" value="Aldolase class I"/>
    <property type="match status" value="1"/>
</dbReference>
<keyword evidence="1" id="KW-0805">Transcription regulation</keyword>
<keyword evidence="1" id="KW-0694">RNA-binding</keyword>
<protein>
    <recommendedName>
        <fullName evidence="1">Glycerol uptake operon antiterminator regulatory protein</fullName>
    </recommendedName>
</protein>
<evidence type="ECO:0000313" key="2">
    <source>
        <dbReference type="EMBL" id="OZU87077.1"/>
    </source>
</evidence>
<comment type="caution">
    <text evidence="2">The sequence shown here is derived from an EMBL/GenBank/DDBJ whole genome shotgun (WGS) entry which is preliminary data.</text>
</comment>
<proteinExistence type="predicted"/>